<dbReference type="EMBL" id="AQRA01000007">
    <property type="protein sequence ID" value="EZH72784.1"/>
    <property type="molecule type" value="Genomic_DNA"/>
</dbReference>
<dbReference type="PANTHER" id="PTHR34700">
    <property type="entry name" value="POTASSIUM BINDING PROTEIN KBP"/>
    <property type="match status" value="1"/>
</dbReference>
<dbReference type="InterPro" id="IPR036779">
    <property type="entry name" value="LysM_dom_sf"/>
</dbReference>
<sequence>MGLFSFIKGAGKKLFGIKDEAAKEEVVTPKSKTDLLKAEIDRLGIPVSGLDVSVSEMITVSGQTETNADREKIILAMGNIDCVGCVEDNITVTNPEPEAKFHVVKSGDTLSKISKEVYGDPMKYNVIFEANRPMLEHPDKIYPGQTLRIPVMS</sequence>
<evidence type="ECO:0000313" key="5">
    <source>
        <dbReference type="EMBL" id="EZH72784.1"/>
    </source>
</evidence>
<dbReference type="CDD" id="cd00118">
    <property type="entry name" value="LysM"/>
    <property type="match status" value="1"/>
</dbReference>
<dbReference type="InterPro" id="IPR018392">
    <property type="entry name" value="LysM"/>
</dbReference>
<evidence type="ECO:0000256" key="2">
    <source>
        <dbReference type="ARBA" id="ARBA00022490"/>
    </source>
</evidence>
<dbReference type="SMART" id="SM00257">
    <property type="entry name" value="LysM"/>
    <property type="match status" value="1"/>
</dbReference>
<comment type="subcellular location">
    <subcellularLocation>
        <location evidence="1">Cytoplasm</location>
    </subcellularLocation>
</comment>
<dbReference type="Pfam" id="PF04972">
    <property type="entry name" value="BON"/>
    <property type="match status" value="1"/>
</dbReference>
<dbReference type="GO" id="GO:0005737">
    <property type="term" value="C:cytoplasm"/>
    <property type="evidence" value="ECO:0007669"/>
    <property type="project" value="UniProtKB-SubCell"/>
</dbReference>
<dbReference type="InterPro" id="IPR007055">
    <property type="entry name" value="BON_dom"/>
</dbReference>
<accession>A0A023BS42</accession>
<comment type="caution">
    <text evidence="5">The sequence shown here is derived from an EMBL/GenBank/DDBJ whole genome shotgun (WGS) entry which is preliminary data.</text>
</comment>
<evidence type="ECO:0000256" key="3">
    <source>
        <dbReference type="ARBA" id="ARBA00072219"/>
    </source>
</evidence>
<dbReference type="AlphaFoldDB" id="A0A023BS42"/>
<dbReference type="NCBIfam" id="NF008399">
    <property type="entry name" value="PRK11198.1"/>
    <property type="match status" value="1"/>
</dbReference>
<evidence type="ECO:0000256" key="1">
    <source>
        <dbReference type="ARBA" id="ARBA00004496"/>
    </source>
</evidence>
<feature type="domain" description="LysM" evidence="4">
    <location>
        <begin position="100"/>
        <end position="149"/>
    </location>
</feature>
<dbReference type="SUPFAM" id="SSF54106">
    <property type="entry name" value="LysM domain"/>
    <property type="match status" value="1"/>
</dbReference>
<keyword evidence="2" id="KW-0963">Cytoplasm</keyword>
<gene>
    <name evidence="5" type="ORF">ATO12_21880</name>
</gene>
<dbReference type="OrthoDB" id="370541at2"/>
<dbReference type="STRING" id="1317122.ATO12_21880"/>
<dbReference type="PROSITE" id="PS51782">
    <property type="entry name" value="LYSM"/>
    <property type="match status" value="1"/>
</dbReference>
<dbReference type="InterPro" id="IPR052196">
    <property type="entry name" value="Bact_Kbp"/>
</dbReference>
<dbReference type="Pfam" id="PF01476">
    <property type="entry name" value="LysM"/>
    <property type="match status" value="1"/>
</dbReference>
<dbReference type="Gene3D" id="3.10.350.10">
    <property type="entry name" value="LysM domain"/>
    <property type="match status" value="1"/>
</dbReference>
<evidence type="ECO:0000259" key="4">
    <source>
        <dbReference type="PROSITE" id="PS51782"/>
    </source>
</evidence>
<reference evidence="5 6" key="1">
    <citation type="submission" date="2014-04" db="EMBL/GenBank/DDBJ databases">
        <title>Aquimarina sp. 22II-S11-z7 Genome Sequencing.</title>
        <authorList>
            <person name="Lai Q."/>
        </authorList>
    </citation>
    <scope>NUCLEOTIDE SEQUENCE [LARGE SCALE GENOMIC DNA]</scope>
    <source>
        <strain evidence="5 6">22II-S11-z7</strain>
    </source>
</reference>
<organism evidence="5 6">
    <name type="scientific">Aquimarina atlantica</name>
    <dbReference type="NCBI Taxonomy" id="1317122"/>
    <lineage>
        <taxon>Bacteria</taxon>
        <taxon>Pseudomonadati</taxon>
        <taxon>Bacteroidota</taxon>
        <taxon>Flavobacteriia</taxon>
        <taxon>Flavobacteriales</taxon>
        <taxon>Flavobacteriaceae</taxon>
        <taxon>Aquimarina</taxon>
    </lineage>
</organism>
<dbReference type="Proteomes" id="UP000023541">
    <property type="component" value="Unassembled WGS sequence"/>
</dbReference>
<name>A0A023BS42_9FLAO</name>
<protein>
    <recommendedName>
        <fullName evidence="3">Potassium binding protein Kbp</fullName>
    </recommendedName>
</protein>
<dbReference type="RefSeq" id="WP_034244109.1">
    <property type="nucleotide sequence ID" value="NZ_AQRA01000007.1"/>
</dbReference>
<dbReference type="PANTHER" id="PTHR34700:SF8">
    <property type="entry name" value="POTASSIUM BINDING PROTEIN KBP"/>
    <property type="match status" value="1"/>
</dbReference>
<dbReference type="FunFam" id="3.10.350.10:FF:000001">
    <property type="entry name" value="Peptidoglycan-binding protein LysM"/>
    <property type="match status" value="1"/>
</dbReference>
<keyword evidence="6" id="KW-1185">Reference proteome</keyword>
<proteinExistence type="predicted"/>
<dbReference type="eggNOG" id="COG1652">
    <property type="taxonomic scope" value="Bacteria"/>
</dbReference>
<evidence type="ECO:0000313" key="6">
    <source>
        <dbReference type="Proteomes" id="UP000023541"/>
    </source>
</evidence>